<accession>A0A838WN93</accession>
<dbReference type="EMBL" id="VDFG01000554">
    <property type="protein sequence ID" value="MBA4465690.1"/>
    <property type="molecule type" value="Genomic_DNA"/>
</dbReference>
<dbReference type="Proteomes" id="UP000538075">
    <property type="component" value="Unassembled WGS sequence"/>
</dbReference>
<proteinExistence type="predicted"/>
<protein>
    <submittedName>
        <fullName evidence="1">Uncharacterized protein</fullName>
    </submittedName>
</protein>
<dbReference type="AlphaFoldDB" id="A0A838WN93"/>
<name>A0A838WN93_9CYAN</name>
<organism evidence="1 2">
    <name type="scientific">Cylindrospermopsis raciborskii CS-506_A</name>
    <dbReference type="NCBI Taxonomy" id="2585140"/>
    <lineage>
        <taxon>Bacteria</taxon>
        <taxon>Bacillati</taxon>
        <taxon>Cyanobacteriota</taxon>
        <taxon>Cyanophyceae</taxon>
        <taxon>Nostocales</taxon>
        <taxon>Aphanizomenonaceae</taxon>
        <taxon>Cylindrospermopsis</taxon>
    </lineage>
</organism>
<comment type="caution">
    <text evidence="1">The sequence shown here is derived from an EMBL/GenBank/DDBJ whole genome shotgun (WGS) entry which is preliminary data.</text>
</comment>
<reference evidence="1 2" key="1">
    <citation type="journal article" date="2020" name="J. Appl. Phycol.">
        <title>Morphological changes and genome evolution in Raphidiopsis raciborskii CS-506 after 23 years in culture.</title>
        <authorList>
            <person name="Willis A."/>
            <person name="Bent S.J."/>
            <person name="Jameson I.D."/>
        </authorList>
    </citation>
    <scope>NUCLEOTIDE SEQUENCE [LARGE SCALE GENOMIC DNA]</scope>
    <source>
        <strain evidence="1 2">CS-506_A</strain>
    </source>
</reference>
<evidence type="ECO:0000313" key="1">
    <source>
        <dbReference type="EMBL" id="MBA4465690.1"/>
    </source>
</evidence>
<evidence type="ECO:0000313" key="2">
    <source>
        <dbReference type="Proteomes" id="UP000538075"/>
    </source>
</evidence>
<sequence>MAGFADNFTFWQLLPVDIVLATSVYSLQNQSTQIKGYYYLGLFGPGLYYCCTIDLSNYLGDNCVVIVLLLLVF</sequence>
<gene>
    <name evidence="1" type="ORF">FHK98_08555</name>
</gene>